<evidence type="ECO:0000259" key="3">
    <source>
        <dbReference type="Pfam" id="PF17921"/>
    </source>
</evidence>
<sequence length="265" mass="30437">MLERVHESHLGIVKCKERARDVMYWPGMAKEIEDVVMKCSVCNKFKRNNTKEPLVSHEIPDRAWAKVGVDLFHYNQGDYLMCLLKPQIHENAHKNIKDRQLKQKHYFDRGAKHLPTLEEGEKVRVKVKDNWQPATVLKSHDTPRSFVIKTPDGNTYRRNRRHLLKTREKTFTTQSSPHPEDYDPGERQPAERDASFQIPASSPVKVSAPPTVNEEVVKRSRVGRVIKPPSPEDLFDGGLNEEVKPHTALPKAEEEGETGCHSAKR</sequence>
<reference evidence="4" key="1">
    <citation type="journal article" date="2023" name="Front. Mar. Sci.">
        <title>A new Merluccius polli reference genome to investigate the effects of global change in West African waters.</title>
        <authorList>
            <person name="Mateo J.L."/>
            <person name="Blanco-Fernandez C."/>
            <person name="Garcia-Vazquez E."/>
            <person name="Machado-Schiaffino G."/>
        </authorList>
    </citation>
    <scope>NUCLEOTIDE SEQUENCE</scope>
    <source>
        <strain evidence="4">C29</strain>
        <tissue evidence="4">Fin</tissue>
    </source>
</reference>
<protein>
    <recommendedName>
        <fullName evidence="1">Gypsy retrotransposon integrase-like protein 1</fullName>
    </recommendedName>
</protein>
<evidence type="ECO:0000313" key="5">
    <source>
        <dbReference type="Proteomes" id="UP001174136"/>
    </source>
</evidence>
<accession>A0AA47PBL7</accession>
<evidence type="ECO:0000256" key="1">
    <source>
        <dbReference type="ARBA" id="ARBA00039658"/>
    </source>
</evidence>
<feature type="compositionally biased region" description="Basic and acidic residues" evidence="2">
    <location>
        <begin position="178"/>
        <end position="194"/>
    </location>
</feature>
<dbReference type="Proteomes" id="UP001174136">
    <property type="component" value="Unassembled WGS sequence"/>
</dbReference>
<name>A0AA47PBL7_MERPO</name>
<dbReference type="AlphaFoldDB" id="A0AA47PBL7"/>
<feature type="domain" description="Integrase zinc-binding" evidence="3">
    <location>
        <begin position="2"/>
        <end position="47"/>
    </location>
</feature>
<evidence type="ECO:0000313" key="4">
    <source>
        <dbReference type="EMBL" id="KAK0154443.1"/>
    </source>
</evidence>
<evidence type="ECO:0000256" key="2">
    <source>
        <dbReference type="SAM" id="MobiDB-lite"/>
    </source>
</evidence>
<dbReference type="Gene3D" id="1.10.340.70">
    <property type="match status" value="1"/>
</dbReference>
<keyword evidence="5" id="KW-1185">Reference proteome</keyword>
<comment type="caution">
    <text evidence="4">The sequence shown here is derived from an EMBL/GenBank/DDBJ whole genome shotgun (WGS) entry which is preliminary data.</text>
</comment>
<dbReference type="PANTHER" id="PTHR37984">
    <property type="entry name" value="PROTEIN CBG26694"/>
    <property type="match status" value="1"/>
</dbReference>
<dbReference type="InterPro" id="IPR041588">
    <property type="entry name" value="Integrase_H2C2"/>
</dbReference>
<proteinExistence type="predicted"/>
<dbReference type="PANTHER" id="PTHR37984:SF7">
    <property type="entry name" value="INTEGRASE CATALYTIC DOMAIN-CONTAINING PROTEIN"/>
    <property type="match status" value="1"/>
</dbReference>
<dbReference type="InterPro" id="IPR050951">
    <property type="entry name" value="Retrovirus_Pol_polyprotein"/>
</dbReference>
<organism evidence="4 5">
    <name type="scientific">Merluccius polli</name>
    <name type="common">Benguela hake</name>
    <name type="synonym">Merluccius cadenati</name>
    <dbReference type="NCBI Taxonomy" id="89951"/>
    <lineage>
        <taxon>Eukaryota</taxon>
        <taxon>Metazoa</taxon>
        <taxon>Chordata</taxon>
        <taxon>Craniata</taxon>
        <taxon>Vertebrata</taxon>
        <taxon>Euteleostomi</taxon>
        <taxon>Actinopterygii</taxon>
        <taxon>Neopterygii</taxon>
        <taxon>Teleostei</taxon>
        <taxon>Neoteleostei</taxon>
        <taxon>Acanthomorphata</taxon>
        <taxon>Zeiogadaria</taxon>
        <taxon>Gadariae</taxon>
        <taxon>Gadiformes</taxon>
        <taxon>Gadoidei</taxon>
        <taxon>Merlucciidae</taxon>
        <taxon>Merluccius</taxon>
    </lineage>
</organism>
<feature type="compositionally biased region" description="Low complexity" evidence="2">
    <location>
        <begin position="199"/>
        <end position="210"/>
    </location>
</feature>
<gene>
    <name evidence="4" type="ORF">N1851_003464</name>
</gene>
<dbReference type="EMBL" id="JAOPHQ010000516">
    <property type="protein sequence ID" value="KAK0154443.1"/>
    <property type="molecule type" value="Genomic_DNA"/>
</dbReference>
<dbReference type="Pfam" id="PF17921">
    <property type="entry name" value="Integrase_H2C2"/>
    <property type="match status" value="1"/>
</dbReference>
<feature type="region of interest" description="Disordered" evidence="2">
    <location>
        <begin position="164"/>
        <end position="265"/>
    </location>
</feature>